<dbReference type="InterPro" id="IPR004589">
    <property type="entry name" value="DNA_helicase_ATP-dep_RecQ"/>
</dbReference>
<comment type="similarity">
    <text evidence="1">Belongs to the helicase family. RecQ subfamily.</text>
</comment>
<keyword evidence="2" id="KW-0547">Nucleotide-binding</keyword>
<dbReference type="Pfam" id="PF00271">
    <property type="entry name" value="Helicase_C"/>
    <property type="match status" value="1"/>
</dbReference>
<dbReference type="PROSITE" id="PS00690">
    <property type="entry name" value="DEAH_ATP_HELICASE"/>
    <property type="match status" value="1"/>
</dbReference>
<evidence type="ECO:0000256" key="10">
    <source>
        <dbReference type="SAM" id="MobiDB-lite"/>
    </source>
</evidence>
<proteinExistence type="inferred from homology"/>
<keyword evidence="7" id="KW-0413">Isomerase</keyword>
<dbReference type="InterPro" id="IPR014001">
    <property type="entry name" value="Helicase_ATP-bd"/>
</dbReference>
<dbReference type="GO" id="GO:0030894">
    <property type="term" value="C:replisome"/>
    <property type="evidence" value="ECO:0007669"/>
    <property type="project" value="TreeGrafter"/>
</dbReference>
<dbReference type="GO" id="GO:0043138">
    <property type="term" value="F:3'-5' DNA helicase activity"/>
    <property type="evidence" value="ECO:0007669"/>
    <property type="project" value="UniProtKB-EC"/>
</dbReference>
<evidence type="ECO:0000256" key="6">
    <source>
        <dbReference type="ARBA" id="ARBA00023125"/>
    </source>
</evidence>
<dbReference type="PANTHER" id="PTHR13710:SF105">
    <property type="entry name" value="ATP-DEPENDENT DNA HELICASE Q1"/>
    <property type="match status" value="1"/>
</dbReference>
<dbReference type="NCBIfam" id="TIGR00614">
    <property type="entry name" value="recQ_fam"/>
    <property type="match status" value="1"/>
</dbReference>
<evidence type="ECO:0000256" key="2">
    <source>
        <dbReference type="ARBA" id="ARBA00022741"/>
    </source>
</evidence>
<dbReference type="Pfam" id="PF02481">
    <property type="entry name" value="DNA_processg_A"/>
    <property type="match status" value="1"/>
</dbReference>
<dbReference type="RefSeq" id="WP_184155620.1">
    <property type="nucleotide sequence ID" value="NZ_JACHFM010000012.1"/>
</dbReference>
<dbReference type="GO" id="GO:0016787">
    <property type="term" value="F:hydrolase activity"/>
    <property type="evidence" value="ECO:0007669"/>
    <property type="project" value="UniProtKB-KW"/>
</dbReference>
<name>A0A840SNI1_9RHOB</name>
<dbReference type="InterPro" id="IPR001650">
    <property type="entry name" value="Helicase_C-like"/>
</dbReference>
<dbReference type="GO" id="GO:0005737">
    <property type="term" value="C:cytoplasm"/>
    <property type="evidence" value="ECO:0007669"/>
    <property type="project" value="TreeGrafter"/>
</dbReference>
<keyword evidence="14" id="KW-1185">Reference proteome</keyword>
<dbReference type="SMART" id="SM00487">
    <property type="entry name" value="DEXDc"/>
    <property type="match status" value="1"/>
</dbReference>
<dbReference type="SUPFAM" id="SSF52540">
    <property type="entry name" value="P-loop containing nucleoside triphosphate hydrolases"/>
    <property type="match status" value="1"/>
</dbReference>
<feature type="domain" description="Helicase C-terminal" evidence="12">
    <location>
        <begin position="231"/>
        <end position="410"/>
    </location>
</feature>
<keyword evidence="6" id="KW-0238">DNA-binding</keyword>
<dbReference type="Gene3D" id="3.40.50.450">
    <property type="match status" value="1"/>
</dbReference>
<evidence type="ECO:0000313" key="14">
    <source>
        <dbReference type="Proteomes" id="UP000549457"/>
    </source>
</evidence>
<keyword evidence="5" id="KW-0067">ATP-binding</keyword>
<dbReference type="PANTHER" id="PTHR13710">
    <property type="entry name" value="DNA HELICASE RECQ FAMILY MEMBER"/>
    <property type="match status" value="1"/>
</dbReference>
<feature type="region of interest" description="Disordered" evidence="10">
    <location>
        <begin position="820"/>
        <end position="859"/>
    </location>
</feature>
<evidence type="ECO:0000256" key="5">
    <source>
        <dbReference type="ARBA" id="ARBA00022840"/>
    </source>
</evidence>
<evidence type="ECO:0000313" key="13">
    <source>
        <dbReference type="EMBL" id="MBB5224619.1"/>
    </source>
</evidence>
<evidence type="ECO:0000256" key="4">
    <source>
        <dbReference type="ARBA" id="ARBA00022806"/>
    </source>
</evidence>
<protein>
    <recommendedName>
        <fullName evidence="9">DNA 3'-5' helicase</fullName>
        <ecNumber evidence="9">5.6.2.4</ecNumber>
    </recommendedName>
</protein>
<dbReference type="Gene3D" id="3.40.50.300">
    <property type="entry name" value="P-loop containing nucleotide triphosphate hydrolases"/>
    <property type="match status" value="2"/>
</dbReference>
<evidence type="ECO:0000256" key="1">
    <source>
        <dbReference type="ARBA" id="ARBA00005446"/>
    </source>
</evidence>
<dbReference type="GO" id="GO:0003677">
    <property type="term" value="F:DNA binding"/>
    <property type="evidence" value="ECO:0007669"/>
    <property type="project" value="UniProtKB-KW"/>
</dbReference>
<feature type="compositionally biased region" description="Low complexity" evidence="10">
    <location>
        <begin position="820"/>
        <end position="833"/>
    </location>
</feature>
<dbReference type="AlphaFoldDB" id="A0A840SNI1"/>
<organism evidence="13 14">
    <name type="scientific">Amaricoccus macauensis</name>
    <dbReference type="NCBI Taxonomy" id="57001"/>
    <lineage>
        <taxon>Bacteria</taxon>
        <taxon>Pseudomonadati</taxon>
        <taxon>Pseudomonadota</taxon>
        <taxon>Alphaproteobacteria</taxon>
        <taxon>Rhodobacterales</taxon>
        <taxon>Paracoccaceae</taxon>
        <taxon>Amaricoccus</taxon>
    </lineage>
</organism>
<dbReference type="InterPro" id="IPR027417">
    <property type="entry name" value="P-loop_NTPase"/>
</dbReference>
<evidence type="ECO:0000259" key="11">
    <source>
        <dbReference type="PROSITE" id="PS51192"/>
    </source>
</evidence>
<dbReference type="GO" id="GO:0009294">
    <property type="term" value="P:DNA-mediated transformation"/>
    <property type="evidence" value="ECO:0007669"/>
    <property type="project" value="InterPro"/>
</dbReference>
<dbReference type="InterPro" id="IPR002464">
    <property type="entry name" value="DNA/RNA_helicase_DEAH_CS"/>
</dbReference>
<comment type="catalytic activity">
    <reaction evidence="8">
        <text>Couples ATP hydrolysis with the unwinding of duplex DNA by translocating in the 3'-5' direction.</text>
        <dbReference type="EC" id="5.6.2.4"/>
    </reaction>
</comment>
<evidence type="ECO:0000259" key="12">
    <source>
        <dbReference type="PROSITE" id="PS51194"/>
    </source>
</evidence>
<keyword evidence="3" id="KW-0378">Hydrolase</keyword>
<dbReference type="Pfam" id="PF00270">
    <property type="entry name" value="DEAD"/>
    <property type="match status" value="1"/>
</dbReference>
<reference evidence="13 14" key="1">
    <citation type="submission" date="2020-08" db="EMBL/GenBank/DDBJ databases">
        <title>Genomic Encyclopedia of Type Strains, Phase IV (KMG-IV): sequencing the most valuable type-strain genomes for metagenomic binning, comparative biology and taxonomic classification.</title>
        <authorList>
            <person name="Goeker M."/>
        </authorList>
    </citation>
    <scope>NUCLEOTIDE SEQUENCE [LARGE SCALE GENOMIC DNA]</scope>
    <source>
        <strain evidence="13 14">DSM 101730</strain>
    </source>
</reference>
<keyword evidence="4 13" id="KW-0347">Helicase</keyword>
<dbReference type="SMART" id="SM00490">
    <property type="entry name" value="HELICc"/>
    <property type="match status" value="1"/>
</dbReference>
<accession>A0A840SNI1</accession>
<sequence length="937" mass="102647">MTDRAAALELLRLALGDAAAEFRDGQWEAIDALVNRRERRLVVQRTGWGKSYVYFISTRILRDRGRGPTLIVSPLLALMRNQIEAAERLGVRARTVNSTNRDDWPGIERVVRRNEVDALLVSPERLANEEFVEKVLLPIAERIGLLVVDEAHCISDWGHDFRPDYRRLVNILQRMPANVPILGTTATANNRVIEDVHNQLGDIGIQRGSLMRSTLALQTVQLPTQAARLAWLAEHVSALPGTGIVYTLTKRDAKQVADWLQLHGIEARAYFSGVVGDGFQDSDAYRQHLERKLLNNEIKALVATTALGMGYDKPDLGFVVHYQAPGSIVAYYQQVGRAGRAIDHAVGVLMSGEEDSHIHDYFRKSAFPKERWVLAILAALEESDGLSVLQLEEAVNLRRGQIEQVLKFLSVENPAPVLKSGSTWQRTPVPYRMDHEKIERLTGQRDTEWEEVMSYVAVESCLMEFLAESLDDAGPQPCGKCAKCLGRPIVDPDFTREMAISAARYLRHAELELECNKQVARDALREYGLSGNIPAALRAETGRILSRWGDAGWGQLVAADKHAGYFRDELVHAVVEMLNDRWRPTPRPAWVTCVPSLNNPTLDSRLRPLFGCGNKTLLNKGGVAVVGSRDADQADLNFSASLARAAANQGLSVISGGARGVDESAMLGALESEGTSVGVLADSVLRAATSAKYRKHLLADDLVLVSPFNPEAGFNVGNAMARNKHIYCLSDAAVVVNSTPDEGGTWNGAIEDLKSEWVPLWVQPKHDPASGNATLVQKGARWFSRDVPALSTLWEMAVGGDAAPEAAGFPLLQSETVNAPAEAATTPTKATSAESEDGAADAPPPGSPIAKADADYSSSEPASDFYSLFLLRLRELTDGDPMNVEDIAARLELEKAQVNAWLKRGTTDGQIKKLSKPVRYQSASADQRQASFFINEI</sequence>
<gene>
    <name evidence="13" type="ORF">HNP73_004590</name>
</gene>
<comment type="caution">
    <text evidence="13">The sequence shown here is derived from an EMBL/GenBank/DDBJ whole genome shotgun (WGS) entry which is preliminary data.</text>
</comment>
<dbReference type="GO" id="GO:0006281">
    <property type="term" value="P:DNA repair"/>
    <property type="evidence" value="ECO:0007669"/>
    <property type="project" value="TreeGrafter"/>
</dbReference>
<evidence type="ECO:0000256" key="8">
    <source>
        <dbReference type="ARBA" id="ARBA00034617"/>
    </source>
</evidence>
<dbReference type="GO" id="GO:0043590">
    <property type="term" value="C:bacterial nucleoid"/>
    <property type="evidence" value="ECO:0007669"/>
    <property type="project" value="TreeGrafter"/>
</dbReference>
<dbReference type="InterPro" id="IPR011545">
    <property type="entry name" value="DEAD/DEAH_box_helicase_dom"/>
</dbReference>
<dbReference type="EMBL" id="JACHFM010000012">
    <property type="protein sequence ID" value="MBB5224619.1"/>
    <property type="molecule type" value="Genomic_DNA"/>
</dbReference>
<dbReference type="GO" id="GO:0009378">
    <property type="term" value="F:four-way junction helicase activity"/>
    <property type="evidence" value="ECO:0007669"/>
    <property type="project" value="TreeGrafter"/>
</dbReference>
<dbReference type="Proteomes" id="UP000549457">
    <property type="component" value="Unassembled WGS sequence"/>
</dbReference>
<dbReference type="EC" id="5.6.2.4" evidence="9"/>
<evidence type="ECO:0000256" key="7">
    <source>
        <dbReference type="ARBA" id="ARBA00023235"/>
    </source>
</evidence>
<feature type="domain" description="Helicase ATP-binding" evidence="11">
    <location>
        <begin position="31"/>
        <end position="206"/>
    </location>
</feature>
<dbReference type="InterPro" id="IPR057666">
    <property type="entry name" value="DrpA_SLOG"/>
</dbReference>
<dbReference type="SUPFAM" id="SSF102405">
    <property type="entry name" value="MCP/YpsA-like"/>
    <property type="match status" value="1"/>
</dbReference>
<dbReference type="GO" id="GO:0005524">
    <property type="term" value="F:ATP binding"/>
    <property type="evidence" value="ECO:0007669"/>
    <property type="project" value="UniProtKB-KW"/>
</dbReference>
<dbReference type="GO" id="GO:0006310">
    <property type="term" value="P:DNA recombination"/>
    <property type="evidence" value="ECO:0007669"/>
    <property type="project" value="InterPro"/>
</dbReference>
<dbReference type="PROSITE" id="PS51192">
    <property type="entry name" value="HELICASE_ATP_BIND_1"/>
    <property type="match status" value="1"/>
</dbReference>
<dbReference type="PROSITE" id="PS51194">
    <property type="entry name" value="HELICASE_CTER"/>
    <property type="match status" value="1"/>
</dbReference>
<evidence type="ECO:0000256" key="3">
    <source>
        <dbReference type="ARBA" id="ARBA00022801"/>
    </source>
</evidence>
<evidence type="ECO:0000256" key="9">
    <source>
        <dbReference type="ARBA" id="ARBA00034808"/>
    </source>
</evidence>